<evidence type="ECO:0000313" key="4">
    <source>
        <dbReference type="Proteomes" id="UP001212803"/>
    </source>
</evidence>
<dbReference type="PRINTS" id="PR01438">
    <property type="entry name" value="UNVRSLSTRESS"/>
</dbReference>
<sequence>MTVLCALPAGDTATLARAAEPLARALGLPLAATALFDAAAAADPANPADVEAARAVAEADLAALLPPGVASAGLSLRLNGEPAWAPPVRLAIAAAPRLLAVDAREAPWLGDLGRAVRAAPVPVLAIGPRYAGPPPTPVRILALADGSAEAAAVAPALARLLGDAAVPIELLAIAVPAVGERPEDREVELAAALEAVEPSLPAPAARRRVEPPRAFESVAAAALRVAAETGATHVALATHGRGRAMRFLLGSVAEALLRTSPLPLILTAPGGAHAAGR</sequence>
<feature type="domain" description="UspA" evidence="2">
    <location>
        <begin position="139"/>
        <end position="266"/>
    </location>
</feature>
<evidence type="ECO:0000313" key="3">
    <source>
        <dbReference type="EMBL" id="WBL36746.1"/>
    </source>
</evidence>
<dbReference type="Proteomes" id="UP001212803">
    <property type="component" value="Chromosome"/>
</dbReference>
<evidence type="ECO:0000256" key="1">
    <source>
        <dbReference type="ARBA" id="ARBA00008791"/>
    </source>
</evidence>
<reference evidence="3 4" key="1">
    <citation type="journal article" date="2023" name="ISME J.">
        <title>Thermophilic Dehalococcoidia with unusual traits shed light on an unexpected past.</title>
        <authorList>
            <person name="Palmer M."/>
            <person name="Covington J.K."/>
            <person name="Zhou E.M."/>
            <person name="Thomas S.C."/>
            <person name="Habib N."/>
            <person name="Seymour C.O."/>
            <person name="Lai D."/>
            <person name="Johnston J."/>
            <person name="Hashimi A."/>
            <person name="Jiao J.Y."/>
            <person name="Muok A.R."/>
            <person name="Liu L."/>
            <person name="Xian W.D."/>
            <person name="Zhi X.Y."/>
            <person name="Li M.M."/>
            <person name="Silva L.P."/>
            <person name="Bowen B.P."/>
            <person name="Louie K."/>
            <person name="Briegel A."/>
            <person name="Pett-Ridge J."/>
            <person name="Weber P.K."/>
            <person name="Tocheva E.I."/>
            <person name="Woyke T."/>
            <person name="Northen T.R."/>
            <person name="Mayali X."/>
            <person name="Li W.J."/>
            <person name="Hedlund B.P."/>
        </authorList>
    </citation>
    <scope>NUCLEOTIDE SEQUENCE [LARGE SCALE GENOMIC DNA]</scope>
    <source>
        <strain evidence="3 4">YIM 72310</strain>
    </source>
</reference>
<accession>A0ABY7MAN8</accession>
<dbReference type="InterPro" id="IPR006016">
    <property type="entry name" value="UspA"/>
</dbReference>
<gene>
    <name evidence="3" type="ORF">O0235_04085</name>
</gene>
<comment type="similarity">
    <text evidence="1">Belongs to the universal stress protein A family.</text>
</comment>
<dbReference type="InterPro" id="IPR006015">
    <property type="entry name" value="Universal_stress_UspA"/>
</dbReference>
<name>A0ABY7MAN8_9CHLR</name>
<evidence type="ECO:0000259" key="2">
    <source>
        <dbReference type="Pfam" id="PF00582"/>
    </source>
</evidence>
<proteinExistence type="inferred from homology"/>
<dbReference type="SUPFAM" id="SSF52402">
    <property type="entry name" value="Adenine nucleotide alpha hydrolases-like"/>
    <property type="match status" value="1"/>
</dbReference>
<dbReference type="RefSeq" id="WP_270057263.1">
    <property type="nucleotide sequence ID" value="NZ_CP115149.1"/>
</dbReference>
<organism evidence="3 4">
    <name type="scientific">Tepidiforma flava</name>
    <dbReference type="NCBI Taxonomy" id="3004094"/>
    <lineage>
        <taxon>Bacteria</taxon>
        <taxon>Bacillati</taxon>
        <taxon>Chloroflexota</taxon>
        <taxon>Tepidiformia</taxon>
        <taxon>Tepidiformales</taxon>
        <taxon>Tepidiformaceae</taxon>
        <taxon>Tepidiforma</taxon>
    </lineage>
</organism>
<dbReference type="Gene3D" id="3.40.50.12370">
    <property type="match status" value="1"/>
</dbReference>
<protein>
    <submittedName>
        <fullName evidence="3">Universal stress protein</fullName>
    </submittedName>
</protein>
<dbReference type="EMBL" id="CP115149">
    <property type="protein sequence ID" value="WBL36746.1"/>
    <property type="molecule type" value="Genomic_DNA"/>
</dbReference>
<keyword evidence="4" id="KW-1185">Reference proteome</keyword>
<dbReference type="Pfam" id="PF00582">
    <property type="entry name" value="Usp"/>
    <property type="match status" value="1"/>
</dbReference>